<organism evidence="4">
    <name type="scientific">Clostridium botulinum (strain Eklund 17B / Type B)</name>
    <dbReference type="NCBI Taxonomy" id="935198"/>
    <lineage>
        <taxon>Bacteria</taxon>
        <taxon>Bacillati</taxon>
        <taxon>Bacillota</taxon>
        <taxon>Clostridia</taxon>
        <taxon>Eubacteriales</taxon>
        <taxon>Clostridiaceae</taxon>
        <taxon>Clostridium</taxon>
    </lineage>
</organism>
<keyword evidence="4" id="KW-0449">Lipoprotein</keyword>
<evidence type="ECO:0000256" key="2">
    <source>
        <dbReference type="PROSITE-ProRule" id="PRU00591"/>
    </source>
</evidence>
<proteinExistence type="predicted"/>
<feature type="repeat" description="Cell wall-binding" evidence="2">
    <location>
        <begin position="479"/>
        <end position="498"/>
    </location>
</feature>
<name>B2TQA6_CLOBB</name>
<dbReference type="PATRIC" id="fig|935198.13.peg.3142"/>
<sequence>MKKLLGFIILLVVIFSCICYQKGIKKGNEEVEVLNADVSVNNIKNIIDIKDETSDEYEEVPLGYINGEIYLMKYDSTNKKLYNNNIFILNKDGSTKECGIKLPDNYLNCELYVYGDKILGRDGYFNWQSGKEYKLFPDEEEELFNIGCYSVSGNSDYYLFAKNNPQNKKYILYNINSNDNYEFQCNNSEDVINGVFYDNISKKFYAMCPNNVIKEIYIDGGNFTLEKYDDIKVLNKNIIEKNKEFNNKYIYCSEGQAYIGLDYNDKVQDSININQYDIADKFTEQLDNITLYGYDSFYKEYILIKKDDDKSAKKIYLAKLEKNGLDMLIEVPKIYGDESKISIHMLNSENVLVKEENYDKENKKIKNRYIVYDLVEYFQENTNKLKIDNDKLTLKNTYKNINEYNNYASNDKNKFNENEENKNVKEVEPNNSTLKDDTSKYNNKSNFSDTEENDYREHDSAWRKGNGEWYYYKDNEEKVIGWLKTEKGWYYFYKDGTMQKDAIVIGQNGKEYVLGHDGLVINPNSELEFDFDRNKEKIDNSSNNNSSDKNSNNKIKDNNNTNKDSNISDSTKDKGLNDDNNKE</sequence>
<feature type="region of interest" description="Disordered" evidence="3">
    <location>
        <begin position="536"/>
        <end position="583"/>
    </location>
</feature>
<dbReference type="PROSITE" id="PS51170">
    <property type="entry name" value="CW"/>
    <property type="match status" value="1"/>
</dbReference>
<protein>
    <submittedName>
        <fullName evidence="4">Lipoprotein</fullName>
    </submittedName>
</protein>
<dbReference type="HOGENOM" id="CLU_459838_0_0_9"/>
<keyword evidence="1" id="KW-0677">Repeat</keyword>
<reference evidence="4" key="1">
    <citation type="submission" date="2009-06" db="EMBL/GenBank/DDBJ databases">
        <authorList>
            <consortium name="US DOE Joint Genome Institute (JGI-PGF)"/>
            <person name="Lucas S."/>
            <person name="Copeland A."/>
            <person name="Lapidus A."/>
            <person name="Glavina del Rio T."/>
            <person name="Dalin E."/>
            <person name="Tice H."/>
            <person name="Bruce D."/>
            <person name="Goodwin L."/>
            <person name="Pitluck S."/>
            <person name="Kyrpides N."/>
            <person name="Mavromatis K."/>
            <person name="Ivanova N."/>
            <person name="Saunders E."/>
            <person name="Brettin T."/>
            <person name="Detter J.C."/>
            <person name="Han C."/>
            <person name="Larimer F."/>
            <person name="Land M."/>
            <person name="Hauser L."/>
            <person name="Markowitz V."/>
            <person name="Cheng J.-F."/>
            <person name="Hugenholtz P."/>
            <person name="Woyke T."/>
            <person name="Wu D."/>
            <person name="Gronow S."/>
            <person name="Klenk H.-P."/>
            <person name="Eisen J.A."/>
        </authorList>
    </citation>
    <scope>NUCLEOTIDE SEQUENCE</scope>
    <source>
        <strain evidence="4">Eklund 17B</strain>
    </source>
</reference>
<feature type="compositionally biased region" description="Low complexity" evidence="3">
    <location>
        <begin position="540"/>
        <end position="569"/>
    </location>
</feature>
<reference evidence="4" key="2">
    <citation type="submission" date="2009-08" db="EMBL/GenBank/DDBJ databases">
        <authorList>
            <person name="Shrivastava S."/>
            <person name="Brinkac L.M."/>
            <person name="Dodson R.J."/>
            <person name="Harkins D.M."/>
            <person name="Durkin A.S."/>
            <person name="Sutton G."/>
        </authorList>
    </citation>
    <scope>NUCLEOTIDE SEQUENCE</scope>
    <source>
        <strain evidence="4">Eklund 17B</strain>
    </source>
</reference>
<dbReference type="Gene3D" id="2.10.270.10">
    <property type="entry name" value="Cholin Binding"/>
    <property type="match status" value="1"/>
</dbReference>
<feature type="compositionally biased region" description="Basic and acidic residues" evidence="3">
    <location>
        <begin position="411"/>
        <end position="439"/>
    </location>
</feature>
<dbReference type="InterPro" id="IPR018337">
    <property type="entry name" value="Cell_wall/Cho-bd_repeat"/>
</dbReference>
<dbReference type="SUPFAM" id="SSF69360">
    <property type="entry name" value="Cell wall binding repeat"/>
    <property type="match status" value="1"/>
</dbReference>
<evidence type="ECO:0000256" key="3">
    <source>
        <dbReference type="SAM" id="MobiDB-lite"/>
    </source>
</evidence>
<accession>B2TQA6</accession>
<accession>U4PCC1</accession>
<feature type="region of interest" description="Disordered" evidence="3">
    <location>
        <begin position="409"/>
        <end position="459"/>
    </location>
</feature>
<dbReference type="KEGG" id="cbk:CLL_A3177"/>
<feature type="compositionally biased region" description="Basic and acidic residues" evidence="3">
    <location>
        <begin position="570"/>
        <end position="583"/>
    </location>
</feature>
<dbReference type="EMBL" id="CP001056">
    <property type="protein sequence ID" value="ACD23962.1"/>
    <property type="molecule type" value="Genomic_DNA"/>
</dbReference>
<dbReference type="PROSITE" id="PS51257">
    <property type="entry name" value="PROKAR_LIPOPROTEIN"/>
    <property type="match status" value="1"/>
</dbReference>
<dbReference type="AlphaFoldDB" id="B2TQA6"/>
<gene>
    <name evidence="4" type="ordered locus">CLL_A3177</name>
</gene>
<evidence type="ECO:0000256" key="1">
    <source>
        <dbReference type="ARBA" id="ARBA00022737"/>
    </source>
</evidence>
<evidence type="ECO:0000313" key="4">
    <source>
        <dbReference type="EMBL" id="ACD23962.1"/>
    </source>
</evidence>